<gene>
    <name evidence="2" type="ORF">VP01_1327g1</name>
</gene>
<evidence type="ECO:0000313" key="3">
    <source>
        <dbReference type="Proteomes" id="UP000037035"/>
    </source>
</evidence>
<dbReference type="VEuPathDB" id="FungiDB:VP01_1327g1"/>
<organism evidence="2 3">
    <name type="scientific">Puccinia sorghi</name>
    <dbReference type="NCBI Taxonomy" id="27349"/>
    <lineage>
        <taxon>Eukaryota</taxon>
        <taxon>Fungi</taxon>
        <taxon>Dikarya</taxon>
        <taxon>Basidiomycota</taxon>
        <taxon>Pucciniomycotina</taxon>
        <taxon>Pucciniomycetes</taxon>
        <taxon>Pucciniales</taxon>
        <taxon>Pucciniaceae</taxon>
        <taxon>Puccinia</taxon>
    </lineage>
</organism>
<sequence length="475" mass="55042">MMTYSAQHDVIAGCGTDTCYKPAHLYLLLYPVSHLKTPPYCQNIPPKSSSSNLQVLCLSSHFPPSSLFPPFLLPLFFLLTSLFPSTTFLNTKLLTQSIPVLVNPLFMSQGASLIAFWLGPTRCFIRMTQLTTVQSLFETQCHSDMKYPVFHSQLACTCTHLLTIPPPCAFGIVTQMEHHKVLIIGETHLSSNRLKARLQLRGKISSEYQYITRQRRSFHNKEWRMKRERRKIMRRGNDSSEHSRKNLECLVPLYHPDYNKEAEKFNWTLSNMVRTTLNDSQLTKNHWNYLQILDSSPLENLYKFKPKSNLLLQGNLVRGIKDATALATWQQEMDGFHCLWMNIKRYIQPPQFSQIFKNMKTSEKPWNVVIPKMVTCRTIKDKPVKWSATVDRLVGIKIKKTQDGSLEYCWHCYPRRSTLPEEELGGNKGLKTSGSHFCDTLNFLFDYLKQTSNYTLELKKNKSKLELWNDLNWGG</sequence>
<keyword evidence="1" id="KW-0472">Membrane</keyword>
<keyword evidence="1" id="KW-1133">Transmembrane helix</keyword>
<dbReference type="EMBL" id="LAVV01003643">
    <property type="protein sequence ID" value="KNZ61994.1"/>
    <property type="molecule type" value="Genomic_DNA"/>
</dbReference>
<accession>A0A0L6VMR8</accession>
<protein>
    <submittedName>
        <fullName evidence="2">Uncharacterized protein</fullName>
    </submittedName>
</protein>
<dbReference type="AlphaFoldDB" id="A0A0L6VMR8"/>
<keyword evidence="3" id="KW-1185">Reference proteome</keyword>
<evidence type="ECO:0000256" key="1">
    <source>
        <dbReference type="SAM" id="Phobius"/>
    </source>
</evidence>
<dbReference type="Proteomes" id="UP000037035">
    <property type="component" value="Unassembled WGS sequence"/>
</dbReference>
<comment type="caution">
    <text evidence="2">The sequence shown here is derived from an EMBL/GenBank/DDBJ whole genome shotgun (WGS) entry which is preliminary data.</text>
</comment>
<name>A0A0L6VMR8_9BASI</name>
<proteinExistence type="predicted"/>
<keyword evidence="1" id="KW-0812">Transmembrane</keyword>
<evidence type="ECO:0000313" key="2">
    <source>
        <dbReference type="EMBL" id="KNZ61994.1"/>
    </source>
</evidence>
<feature type="transmembrane region" description="Helical" evidence="1">
    <location>
        <begin position="101"/>
        <end position="119"/>
    </location>
</feature>
<reference evidence="2 3" key="1">
    <citation type="submission" date="2015-08" db="EMBL/GenBank/DDBJ databases">
        <title>Next Generation Sequencing and Analysis of the Genome of Puccinia sorghi L Schw, the Causal Agent of Maize Common Rust.</title>
        <authorList>
            <person name="Rochi L."/>
            <person name="Burguener G."/>
            <person name="Darino M."/>
            <person name="Turjanski A."/>
            <person name="Kreff E."/>
            <person name="Dieguez M.J."/>
            <person name="Sacco F."/>
        </authorList>
    </citation>
    <scope>NUCLEOTIDE SEQUENCE [LARGE SCALE GENOMIC DNA]</scope>
    <source>
        <strain evidence="2 3">RO10H11247</strain>
    </source>
</reference>
<feature type="transmembrane region" description="Helical" evidence="1">
    <location>
        <begin position="71"/>
        <end position="89"/>
    </location>
</feature>